<evidence type="ECO:0000256" key="4">
    <source>
        <dbReference type="ARBA" id="ARBA00006753"/>
    </source>
</evidence>
<dbReference type="GO" id="GO:0046872">
    <property type="term" value="F:metal ion binding"/>
    <property type="evidence" value="ECO:0007669"/>
    <property type="project" value="UniProtKB-KW"/>
</dbReference>
<evidence type="ECO:0000256" key="19">
    <source>
        <dbReference type="RuleBase" id="RU004171"/>
    </source>
</evidence>
<dbReference type="InterPro" id="IPR045865">
    <property type="entry name" value="ACT-like_dom_sf"/>
</dbReference>
<accession>A0A855XTE2</accession>
<dbReference type="EMBL" id="QGTZ01000012">
    <property type="protein sequence ID" value="PWW35426.1"/>
    <property type="molecule type" value="Genomic_DNA"/>
</dbReference>
<evidence type="ECO:0000259" key="20">
    <source>
        <dbReference type="PROSITE" id="PS51671"/>
    </source>
</evidence>
<dbReference type="Pfam" id="PF01842">
    <property type="entry name" value="ACT"/>
    <property type="match status" value="1"/>
</dbReference>
<dbReference type="Gene3D" id="3.40.50.720">
    <property type="entry name" value="NAD(P)-binding Rossmann-like Domain"/>
    <property type="match status" value="1"/>
</dbReference>
<protein>
    <recommendedName>
        <fullName evidence="6 18">Homoserine dehydrogenase</fullName>
        <ecNumber evidence="5 18">1.1.1.3</ecNumber>
    </recommendedName>
</protein>
<dbReference type="CDD" id="cd04881">
    <property type="entry name" value="ACT_HSDH-Hom"/>
    <property type="match status" value="1"/>
</dbReference>
<evidence type="ECO:0000256" key="3">
    <source>
        <dbReference type="ARBA" id="ARBA00005062"/>
    </source>
</evidence>
<keyword evidence="24" id="KW-1185">Reference proteome</keyword>
<dbReference type="EMBL" id="QLLI01000006">
    <property type="protein sequence ID" value="RAI96652.1"/>
    <property type="molecule type" value="Genomic_DNA"/>
</dbReference>
<comment type="caution">
    <text evidence="21">The sequence shown here is derived from an EMBL/GenBank/DDBJ whole genome shotgun (WGS) entry which is preliminary data.</text>
</comment>
<evidence type="ECO:0000256" key="12">
    <source>
        <dbReference type="ARBA" id="ARBA00023027"/>
    </source>
</evidence>
<dbReference type="PROSITE" id="PS51671">
    <property type="entry name" value="ACT"/>
    <property type="match status" value="1"/>
</dbReference>
<dbReference type="PANTHER" id="PTHR43331:SF1">
    <property type="entry name" value="HOMOSERINE DEHYDROGENASE"/>
    <property type="match status" value="1"/>
</dbReference>
<keyword evidence="14 18" id="KW-0486">Methionine biosynthesis</keyword>
<dbReference type="InterPro" id="IPR036291">
    <property type="entry name" value="NAD(P)-bd_dom_sf"/>
</dbReference>
<dbReference type="UniPathway" id="UPA00051">
    <property type="reaction ID" value="UER00465"/>
</dbReference>
<dbReference type="FunFam" id="3.30.360.10:FF:000005">
    <property type="entry name" value="Homoserine dehydrogenase"/>
    <property type="match status" value="1"/>
</dbReference>
<feature type="domain" description="ACT" evidence="20">
    <location>
        <begin position="371"/>
        <end position="449"/>
    </location>
</feature>
<evidence type="ECO:0000313" key="24">
    <source>
        <dbReference type="Proteomes" id="UP000248827"/>
    </source>
</evidence>
<proteinExistence type="inferred from homology"/>
<dbReference type="InterPro" id="IPR016204">
    <property type="entry name" value="HDH"/>
</dbReference>
<keyword evidence="9" id="KW-0479">Metal-binding</keyword>
<feature type="active site" description="Proton donor" evidence="16">
    <location>
        <position position="226"/>
    </location>
</feature>
<keyword evidence="7 18" id="KW-0028">Amino-acid biosynthesis</keyword>
<dbReference type="Gene3D" id="3.30.360.10">
    <property type="entry name" value="Dihydrodipicolinate Reductase, domain 2"/>
    <property type="match status" value="1"/>
</dbReference>
<evidence type="ECO:0000256" key="2">
    <source>
        <dbReference type="ARBA" id="ARBA00005056"/>
    </source>
</evidence>
<dbReference type="InterPro" id="IPR019811">
    <property type="entry name" value="HDH_CS"/>
</dbReference>
<evidence type="ECO:0000256" key="1">
    <source>
        <dbReference type="ARBA" id="ARBA00001920"/>
    </source>
</evidence>
<dbReference type="PANTHER" id="PTHR43331">
    <property type="entry name" value="HOMOSERINE DEHYDROGENASE"/>
    <property type="match status" value="1"/>
</dbReference>
<comment type="cofactor">
    <cofactor evidence="1">
        <name>a metal cation</name>
        <dbReference type="ChEBI" id="CHEBI:25213"/>
    </cofactor>
</comment>
<keyword evidence="10 17" id="KW-0521">NADP</keyword>
<dbReference type="Gene3D" id="3.30.70.260">
    <property type="match status" value="1"/>
</dbReference>
<name>A0A855XTE2_9BACL</name>
<evidence type="ECO:0000256" key="17">
    <source>
        <dbReference type="PIRSR" id="PIRSR000098-2"/>
    </source>
</evidence>
<evidence type="ECO:0000256" key="11">
    <source>
        <dbReference type="ARBA" id="ARBA00023002"/>
    </source>
</evidence>
<dbReference type="PIRSF" id="PIRSF000098">
    <property type="entry name" value="Homoser_dehydrog"/>
    <property type="match status" value="1"/>
</dbReference>
<dbReference type="AlphaFoldDB" id="A0A855XTE2"/>
<feature type="binding site" evidence="17">
    <location>
        <position position="126"/>
    </location>
    <ligand>
        <name>NADPH</name>
        <dbReference type="ChEBI" id="CHEBI:57783"/>
    </ligand>
</feature>
<keyword evidence="13" id="KW-0915">Sodium</keyword>
<dbReference type="InterPro" id="IPR005106">
    <property type="entry name" value="Asp/hSer_DH_NAD-bd"/>
</dbReference>
<evidence type="ECO:0000313" key="21">
    <source>
        <dbReference type="EMBL" id="PWW35426.1"/>
    </source>
</evidence>
<keyword evidence="12" id="KW-0520">NAD</keyword>
<comment type="similarity">
    <text evidence="4 19">Belongs to the homoserine dehydrogenase family.</text>
</comment>
<keyword evidence="8 18" id="KW-0791">Threonine biosynthesis</keyword>
<evidence type="ECO:0000256" key="13">
    <source>
        <dbReference type="ARBA" id="ARBA00023053"/>
    </source>
</evidence>
<gene>
    <name evidence="22" type="ORF">DET54_1067</name>
    <name evidence="21" type="ORF">DET56_1127</name>
</gene>
<dbReference type="PROSITE" id="PS01042">
    <property type="entry name" value="HOMOSER_DHGENASE"/>
    <property type="match status" value="1"/>
</dbReference>
<dbReference type="GO" id="GO:0050661">
    <property type="term" value="F:NADP binding"/>
    <property type="evidence" value="ECO:0007669"/>
    <property type="project" value="InterPro"/>
</dbReference>
<comment type="catalytic activity">
    <reaction evidence="15">
        <text>L-homoserine + NADP(+) = L-aspartate 4-semialdehyde + NADPH + H(+)</text>
        <dbReference type="Rhea" id="RHEA:15761"/>
        <dbReference type="ChEBI" id="CHEBI:15378"/>
        <dbReference type="ChEBI" id="CHEBI:57476"/>
        <dbReference type="ChEBI" id="CHEBI:57783"/>
        <dbReference type="ChEBI" id="CHEBI:58349"/>
        <dbReference type="ChEBI" id="CHEBI:537519"/>
        <dbReference type="EC" id="1.1.1.3"/>
    </reaction>
    <physiologicalReaction direction="right-to-left" evidence="15">
        <dbReference type="Rhea" id="RHEA:15763"/>
    </physiologicalReaction>
</comment>
<dbReference type="GO" id="GO:0009086">
    <property type="term" value="P:methionine biosynthetic process"/>
    <property type="evidence" value="ECO:0007669"/>
    <property type="project" value="UniProtKB-KW"/>
</dbReference>
<dbReference type="Pfam" id="PF03447">
    <property type="entry name" value="NAD_binding_3"/>
    <property type="match status" value="1"/>
</dbReference>
<dbReference type="SUPFAM" id="SSF55021">
    <property type="entry name" value="ACT-like"/>
    <property type="match status" value="1"/>
</dbReference>
<dbReference type="FunFam" id="3.40.50.720:FF:000062">
    <property type="entry name" value="Homoserine dehydrogenase"/>
    <property type="match status" value="1"/>
</dbReference>
<dbReference type="GO" id="GO:0009088">
    <property type="term" value="P:threonine biosynthetic process"/>
    <property type="evidence" value="ECO:0007669"/>
    <property type="project" value="UniProtKB-UniPathway"/>
</dbReference>
<evidence type="ECO:0000256" key="5">
    <source>
        <dbReference type="ARBA" id="ARBA00013213"/>
    </source>
</evidence>
<dbReference type="InterPro" id="IPR002912">
    <property type="entry name" value="ACT_dom"/>
</dbReference>
<keyword evidence="11 18" id="KW-0560">Oxidoreductase</keyword>
<evidence type="ECO:0000256" key="8">
    <source>
        <dbReference type="ARBA" id="ARBA00022697"/>
    </source>
</evidence>
<dbReference type="EC" id="1.1.1.3" evidence="5 18"/>
<dbReference type="Proteomes" id="UP000247078">
    <property type="component" value="Unassembled WGS sequence"/>
</dbReference>
<sequence>MYVWLKSYRGEGEKDIGGRSLVKPVKVGLLGLGTVGTGVVRIVEGNQEDLSSQVGSPIVIEKIAVKNTEKDRVIAVDRAKLTEDPWEVIRHPDIDVIVEVMGGIDQTKEYILEALERGKHIVTANKDLMALHGSEILAKAQEKQCDVFYEASVAGGIPIIRTLIEGFSSDRITRIMGIVNGTTNFILTKMSQEGASYEEVLAEAQALGYAETDPTSDVEGLDAARKMAILGTLGFRTNVELKDVTVKGITSVTREDITYAKRLGYEMKLLGIADRRDDEITISVQPTMVRQNHPIASVNGVFNAVYVHGEAVGETMFYGAGAGELPTATSVVADIVAVIKNLKLGVNGLKAIVPYKQKRLQSDEHIMSKNFILLHVDDKAGVLAQITQIFAEYEVSLASVVQQPNEHNPDAEIIIVTHNASKASMDKVLKHFESLAVIRRIKSVYRVEG</sequence>
<dbReference type="UniPathway" id="UPA00050">
    <property type="reaction ID" value="UER00063"/>
</dbReference>
<dbReference type="Proteomes" id="UP000248827">
    <property type="component" value="Unassembled WGS sequence"/>
</dbReference>
<evidence type="ECO:0000256" key="6">
    <source>
        <dbReference type="ARBA" id="ARBA00013376"/>
    </source>
</evidence>
<evidence type="ECO:0000256" key="14">
    <source>
        <dbReference type="ARBA" id="ARBA00023167"/>
    </source>
</evidence>
<dbReference type="GO" id="GO:0004412">
    <property type="term" value="F:homoserine dehydrogenase activity"/>
    <property type="evidence" value="ECO:0007669"/>
    <property type="project" value="UniProtKB-EC"/>
</dbReference>
<dbReference type="InterPro" id="IPR001342">
    <property type="entry name" value="HDH_cat"/>
</dbReference>
<feature type="binding site" evidence="17">
    <location>
        <begin position="30"/>
        <end position="37"/>
    </location>
    <ligand>
        <name>NADP(+)</name>
        <dbReference type="ChEBI" id="CHEBI:58349"/>
    </ligand>
</feature>
<evidence type="ECO:0000256" key="18">
    <source>
        <dbReference type="RuleBase" id="RU000579"/>
    </source>
</evidence>
<evidence type="ECO:0000313" key="23">
    <source>
        <dbReference type="Proteomes" id="UP000247078"/>
    </source>
</evidence>
<feature type="binding site" evidence="17">
    <location>
        <position position="211"/>
    </location>
    <ligand>
        <name>L-homoserine</name>
        <dbReference type="ChEBI" id="CHEBI:57476"/>
    </ligand>
</feature>
<evidence type="ECO:0000256" key="16">
    <source>
        <dbReference type="PIRSR" id="PIRSR000098-1"/>
    </source>
</evidence>
<comment type="pathway">
    <text evidence="2 18">Amino-acid biosynthesis; L-threonine biosynthesis; L-threonine from L-aspartate: step 3/5.</text>
</comment>
<comment type="pathway">
    <text evidence="3 18">Amino-acid biosynthesis; L-methionine biosynthesis via de novo pathway; L-homoserine from L-aspartate: step 3/3.</text>
</comment>
<evidence type="ECO:0000313" key="22">
    <source>
        <dbReference type="EMBL" id="RAI96652.1"/>
    </source>
</evidence>
<dbReference type="Pfam" id="PF00742">
    <property type="entry name" value="Homoserine_dh"/>
    <property type="match status" value="1"/>
</dbReference>
<dbReference type="NCBIfam" id="NF004976">
    <property type="entry name" value="PRK06349.1"/>
    <property type="match status" value="1"/>
</dbReference>
<dbReference type="SUPFAM" id="SSF55347">
    <property type="entry name" value="Glyceraldehyde-3-phosphate dehydrogenase-like, C-terminal domain"/>
    <property type="match status" value="1"/>
</dbReference>
<evidence type="ECO:0000256" key="7">
    <source>
        <dbReference type="ARBA" id="ARBA00022605"/>
    </source>
</evidence>
<evidence type="ECO:0000256" key="10">
    <source>
        <dbReference type="ARBA" id="ARBA00022857"/>
    </source>
</evidence>
<evidence type="ECO:0000256" key="15">
    <source>
        <dbReference type="ARBA" id="ARBA00048841"/>
    </source>
</evidence>
<dbReference type="SUPFAM" id="SSF51735">
    <property type="entry name" value="NAD(P)-binding Rossmann-fold domains"/>
    <property type="match status" value="1"/>
</dbReference>
<evidence type="ECO:0000256" key="9">
    <source>
        <dbReference type="ARBA" id="ARBA00022723"/>
    </source>
</evidence>
<reference evidence="21 23" key="1">
    <citation type="submission" date="2018-05" db="EMBL/GenBank/DDBJ databases">
        <title>Freshwater and sediment microbial communities from various areas in North America, analyzing microbe dynamics in response to fracking.</title>
        <authorList>
            <person name="Lamendella R."/>
        </authorList>
    </citation>
    <scope>NUCLEOTIDE SEQUENCE [LARGE SCALE GENOMIC DNA]</scope>
    <source>
        <strain evidence="21 23">DB-3</strain>
        <strain evidence="22 24">NG-13</strain>
    </source>
</reference>
<organism evidence="21 23">
    <name type="scientific">Paenibacillus pabuli</name>
    <dbReference type="NCBI Taxonomy" id="1472"/>
    <lineage>
        <taxon>Bacteria</taxon>
        <taxon>Bacillati</taxon>
        <taxon>Bacillota</taxon>
        <taxon>Bacilli</taxon>
        <taxon>Bacillales</taxon>
        <taxon>Paenibacillaceae</taxon>
        <taxon>Paenibacillus</taxon>
    </lineage>
</organism>